<dbReference type="InterPro" id="IPR049213">
    <property type="entry name" value="DUF6816"/>
</dbReference>
<dbReference type="EMBL" id="JWZX01002778">
    <property type="protein sequence ID" value="KOO26972.1"/>
    <property type="molecule type" value="Genomic_DNA"/>
</dbReference>
<proteinExistence type="predicted"/>
<keyword evidence="3" id="KW-1185">Reference proteome</keyword>
<evidence type="ECO:0000313" key="2">
    <source>
        <dbReference type="EMBL" id="KOO26972.1"/>
    </source>
</evidence>
<reference evidence="3" key="1">
    <citation type="journal article" date="2015" name="PLoS Genet.">
        <title>Genome Sequence and Transcriptome Analyses of Chrysochromulina tobin: Metabolic Tools for Enhanced Algal Fitness in the Prominent Order Prymnesiales (Haptophyceae).</title>
        <authorList>
            <person name="Hovde B.T."/>
            <person name="Deodato C.R."/>
            <person name="Hunsperger H.M."/>
            <person name="Ryken S.A."/>
            <person name="Yost W."/>
            <person name="Jha R.K."/>
            <person name="Patterson J."/>
            <person name="Monnat R.J. Jr."/>
            <person name="Barlow S.B."/>
            <person name="Starkenburg S.R."/>
            <person name="Cattolico R.A."/>
        </authorList>
    </citation>
    <scope>NUCLEOTIDE SEQUENCE</scope>
    <source>
        <strain evidence="3">CCMP291</strain>
    </source>
</reference>
<dbReference type="Proteomes" id="UP000037460">
    <property type="component" value="Unassembled WGS sequence"/>
</dbReference>
<evidence type="ECO:0000259" key="1">
    <source>
        <dbReference type="Pfam" id="PF20670"/>
    </source>
</evidence>
<name>A0A0M0JKZ4_9EUKA</name>
<feature type="domain" description="DUF6816" evidence="1">
    <location>
        <begin position="56"/>
        <end position="287"/>
    </location>
</feature>
<accession>A0A0M0JKZ4</accession>
<comment type="caution">
    <text evidence="2">The sequence shown here is derived from an EMBL/GenBank/DDBJ whole genome shotgun (WGS) entry which is preliminary data.</text>
</comment>
<evidence type="ECO:0000313" key="3">
    <source>
        <dbReference type="Proteomes" id="UP000037460"/>
    </source>
</evidence>
<dbReference type="OrthoDB" id="193356at2759"/>
<organism evidence="2 3">
    <name type="scientific">Chrysochromulina tobinii</name>
    <dbReference type="NCBI Taxonomy" id="1460289"/>
    <lineage>
        <taxon>Eukaryota</taxon>
        <taxon>Haptista</taxon>
        <taxon>Haptophyta</taxon>
        <taxon>Prymnesiophyceae</taxon>
        <taxon>Prymnesiales</taxon>
        <taxon>Chrysochromulinaceae</taxon>
        <taxon>Chrysochromulina</taxon>
    </lineage>
</organism>
<gene>
    <name evidence="2" type="ORF">Ctob_004877</name>
</gene>
<sequence>MRLLTREQLLTSATALCIRFLVPASTGLIVPDAAHAAVKFSNGAEEIRKAASLIPGYGPPDISYPPVFLGRWRVESRMVNVTTPLGEDVAPMDQLKTARQLMAAERPLSFEQRFVEAEGGASGVVLARENSDSLALSLKNYGGGMVIADRAFNAEHRAAAQPGAAPLQDFTARWEPTNPNVLTLASRGTVVETKVTKRSFQQPFDGAFGTSEYVRIADAGSEGVLGGVPNIKASRVQIKYKWDGANPSVIEAIELAQVFDPTQTGFADLAGATPVLTTKARLLFTRQK</sequence>
<dbReference type="Pfam" id="PF20670">
    <property type="entry name" value="DUF6816"/>
    <property type="match status" value="1"/>
</dbReference>
<protein>
    <recommendedName>
        <fullName evidence="1">DUF6816 domain-containing protein</fullName>
    </recommendedName>
</protein>
<dbReference type="AlphaFoldDB" id="A0A0M0JKZ4"/>